<dbReference type="SUPFAM" id="SSF53697">
    <property type="entry name" value="SIS domain"/>
    <property type="match status" value="1"/>
</dbReference>
<evidence type="ECO:0000313" key="6">
    <source>
        <dbReference type="EMBL" id="GGH34466.1"/>
    </source>
</evidence>
<keyword evidence="1" id="KW-0805">Transcription regulation</keyword>
<gene>
    <name evidence="6" type="primary">gntR</name>
    <name evidence="6" type="ORF">GCM10010921_02200</name>
</gene>
<keyword evidence="7" id="KW-1185">Reference proteome</keyword>
<sequence length="296" mass="31093">MTVGSEESTPAVRIAAVRNELRPAELRIAEALQADPATAVESTAQEFADRLGVARSSVIRTCQKLGYTGWPRLRVALARQIALAAPARPALGDQTGLGAMRAEIDRFAALLPQTLALLAEDVVERVVAALVSARRVLCVANGLSSPLALDLAMRLTAAGRQTDVLQDAFGQQVAARHLGEEDVLVVISGSGANELSLRAAAAARRGGARVIAVTSFASSPLMQHADDALVVASVHESFRDELEYTSRIAHAVLLHALVPLVVERLGPSARAARTSVLEVLGANLSDEHASEDASRG</sequence>
<dbReference type="GO" id="GO:1901135">
    <property type="term" value="P:carbohydrate derivative metabolic process"/>
    <property type="evidence" value="ECO:0007669"/>
    <property type="project" value="InterPro"/>
</dbReference>
<keyword evidence="3" id="KW-0804">Transcription</keyword>
<dbReference type="PROSITE" id="PS51464">
    <property type="entry name" value="SIS"/>
    <property type="match status" value="1"/>
</dbReference>
<dbReference type="PANTHER" id="PTHR30514:SF1">
    <property type="entry name" value="HTH-TYPE TRANSCRIPTIONAL REGULATOR HEXR-RELATED"/>
    <property type="match status" value="1"/>
</dbReference>
<evidence type="ECO:0000256" key="3">
    <source>
        <dbReference type="ARBA" id="ARBA00023163"/>
    </source>
</evidence>
<dbReference type="RefSeq" id="WP_188754398.1">
    <property type="nucleotide sequence ID" value="NZ_BMJY01000001.1"/>
</dbReference>
<evidence type="ECO:0000259" key="4">
    <source>
        <dbReference type="PROSITE" id="PS51071"/>
    </source>
</evidence>
<dbReference type="InterPro" id="IPR009057">
    <property type="entry name" value="Homeodomain-like_sf"/>
</dbReference>
<dbReference type="PROSITE" id="PS51071">
    <property type="entry name" value="HTH_RPIR"/>
    <property type="match status" value="1"/>
</dbReference>
<proteinExistence type="predicted"/>
<evidence type="ECO:0000313" key="7">
    <source>
        <dbReference type="Proteomes" id="UP000657592"/>
    </source>
</evidence>
<evidence type="ECO:0000256" key="2">
    <source>
        <dbReference type="ARBA" id="ARBA00023125"/>
    </source>
</evidence>
<reference evidence="6" key="2">
    <citation type="submission" date="2020-09" db="EMBL/GenBank/DDBJ databases">
        <authorList>
            <person name="Sun Q."/>
            <person name="Zhou Y."/>
        </authorList>
    </citation>
    <scope>NUCLEOTIDE SEQUENCE</scope>
    <source>
        <strain evidence="6">CGMCC 1.15794</strain>
    </source>
</reference>
<dbReference type="InterPro" id="IPR036388">
    <property type="entry name" value="WH-like_DNA-bd_sf"/>
</dbReference>
<evidence type="ECO:0000259" key="5">
    <source>
        <dbReference type="PROSITE" id="PS51464"/>
    </source>
</evidence>
<dbReference type="InterPro" id="IPR000281">
    <property type="entry name" value="HTH_RpiR"/>
</dbReference>
<organism evidence="6 7">
    <name type="scientific">Microbacterium album</name>
    <dbReference type="NCBI Taxonomy" id="2053191"/>
    <lineage>
        <taxon>Bacteria</taxon>
        <taxon>Bacillati</taxon>
        <taxon>Actinomycetota</taxon>
        <taxon>Actinomycetes</taxon>
        <taxon>Micrococcales</taxon>
        <taxon>Microbacteriaceae</taxon>
        <taxon>Microbacterium</taxon>
    </lineage>
</organism>
<dbReference type="GO" id="GO:0003700">
    <property type="term" value="F:DNA-binding transcription factor activity"/>
    <property type="evidence" value="ECO:0007669"/>
    <property type="project" value="InterPro"/>
</dbReference>
<dbReference type="InterPro" id="IPR035472">
    <property type="entry name" value="RpiR-like_SIS"/>
</dbReference>
<protein>
    <submittedName>
        <fullName evidence="6">Transcriptional regulator</fullName>
    </submittedName>
</protein>
<dbReference type="PANTHER" id="PTHR30514">
    <property type="entry name" value="GLUCOKINASE"/>
    <property type="match status" value="1"/>
</dbReference>
<dbReference type="InterPro" id="IPR046348">
    <property type="entry name" value="SIS_dom_sf"/>
</dbReference>
<dbReference type="SUPFAM" id="SSF46689">
    <property type="entry name" value="Homeodomain-like"/>
    <property type="match status" value="1"/>
</dbReference>
<evidence type="ECO:0000256" key="1">
    <source>
        <dbReference type="ARBA" id="ARBA00023015"/>
    </source>
</evidence>
<dbReference type="InterPro" id="IPR047640">
    <property type="entry name" value="RpiR-like"/>
</dbReference>
<dbReference type="Proteomes" id="UP000657592">
    <property type="component" value="Unassembled WGS sequence"/>
</dbReference>
<feature type="domain" description="HTH rpiR-type" evidence="4">
    <location>
        <begin position="8"/>
        <end position="84"/>
    </location>
</feature>
<comment type="caution">
    <text evidence="6">The sequence shown here is derived from an EMBL/GenBank/DDBJ whole genome shotgun (WGS) entry which is preliminary data.</text>
</comment>
<keyword evidence="2" id="KW-0238">DNA-binding</keyword>
<dbReference type="GO" id="GO:0003677">
    <property type="term" value="F:DNA binding"/>
    <property type="evidence" value="ECO:0007669"/>
    <property type="project" value="UniProtKB-KW"/>
</dbReference>
<name>A0A917MKV6_9MICO</name>
<dbReference type="Gene3D" id="3.40.50.10490">
    <property type="entry name" value="Glucose-6-phosphate isomerase like protein, domain 1"/>
    <property type="match status" value="1"/>
</dbReference>
<accession>A0A917MKV6</accession>
<feature type="domain" description="SIS" evidence="5">
    <location>
        <begin position="126"/>
        <end position="267"/>
    </location>
</feature>
<dbReference type="Pfam" id="PF01380">
    <property type="entry name" value="SIS"/>
    <property type="match status" value="1"/>
</dbReference>
<dbReference type="CDD" id="cd05013">
    <property type="entry name" value="SIS_RpiR"/>
    <property type="match status" value="1"/>
</dbReference>
<dbReference type="GO" id="GO:0097367">
    <property type="term" value="F:carbohydrate derivative binding"/>
    <property type="evidence" value="ECO:0007669"/>
    <property type="project" value="InterPro"/>
</dbReference>
<dbReference type="InterPro" id="IPR001347">
    <property type="entry name" value="SIS_dom"/>
</dbReference>
<dbReference type="EMBL" id="BMJY01000001">
    <property type="protein sequence ID" value="GGH34466.1"/>
    <property type="molecule type" value="Genomic_DNA"/>
</dbReference>
<reference evidence="6" key="1">
    <citation type="journal article" date="2014" name="Int. J. Syst. Evol. Microbiol.">
        <title>Complete genome sequence of Corynebacterium casei LMG S-19264T (=DSM 44701T), isolated from a smear-ripened cheese.</title>
        <authorList>
            <consortium name="US DOE Joint Genome Institute (JGI-PGF)"/>
            <person name="Walter F."/>
            <person name="Albersmeier A."/>
            <person name="Kalinowski J."/>
            <person name="Ruckert C."/>
        </authorList>
    </citation>
    <scope>NUCLEOTIDE SEQUENCE</scope>
    <source>
        <strain evidence="6">CGMCC 1.15794</strain>
    </source>
</reference>
<dbReference type="Gene3D" id="1.10.10.10">
    <property type="entry name" value="Winged helix-like DNA-binding domain superfamily/Winged helix DNA-binding domain"/>
    <property type="match status" value="1"/>
</dbReference>
<dbReference type="Pfam" id="PF01418">
    <property type="entry name" value="HTH_6"/>
    <property type="match status" value="1"/>
</dbReference>
<dbReference type="AlphaFoldDB" id="A0A917MKV6"/>